<dbReference type="AlphaFoldDB" id="A0A6V7U831"/>
<sequence>MVFISATFLGFWTYLNLIELIHSHFNVSEMHAKLNDHSPADYKIQRKIIVLIKSIVFLLGKGLCQSEKLVSHKFLPSTCRSNGRPSPLSSPLGTQIHIYSLFLNMPYPLFNLRKKTLLKIKKNRLVPDQFPFKNKLKK</sequence>
<gene>
    <name evidence="1" type="ORF">MENT_LOCUS9187</name>
</gene>
<evidence type="ECO:0000313" key="2">
    <source>
        <dbReference type="Proteomes" id="UP000580250"/>
    </source>
</evidence>
<name>A0A6V7U831_MELEN</name>
<organism evidence="1 2">
    <name type="scientific">Meloidogyne enterolobii</name>
    <name type="common">Root-knot nematode worm</name>
    <name type="synonym">Meloidogyne mayaguensis</name>
    <dbReference type="NCBI Taxonomy" id="390850"/>
    <lineage>
        <taxon>Eukaryota</taxon>
        <taxon>Metazoa</taxon>
        <taxon>Ecdysozoa</taxon>
        <taxon>Nematoda</taxon>
        <taxon>Chromadorea</taxon>
        <taxon>Rhabditida</taxon>
        <taxon>Tylenchina</taxon>
        <taxon>Tylenchomorpha</taxon>
        <taxon>Tylenchoidea</taxon>
        <taxon>Meloidogynidae</taxon>
        <taxon>Meloidogyninae</taxon>
        <taxon>Meloidogyne</taxon>
    </lineage>
</organism>
<reference evidence="1 2" key="1">
    <citation type="submission" date="2020-08" db="EMBL/GenBank/DDBJ databases">
        <authorList>
            <person name="Koutsovoulos G."/>
            <person name="Danchin GJ E."/>
        </authorList>
    </citation>
    <scope>NUCLEOTIDE SEQUENCE [LARGE SCALE GENOMIC DNA]</scope>
</reference>
<evidence type="ECO:0000313" key="1">
    <source>
        <dbReference type="EMBL" id="CAD2148049.1"/>
    </source>
</evidence>
<dbReference type="EMBL" id="CAJEWN010000040">
    <property type="protein sequence ID" value="CAD2148049.1"/>
    <property type="molecule type" value="Genomic_DNA"/>
</dbReference>
<accession>A0A6V7U831</accession>
<proteinExistence type="predicted"/>
<protein>
    <submittedName>
        <fullName evidence="1">Uncharacterized protein</fullName>
    </submittedName>
</protein>
<comment type="caution">
    <text evidence="1">The sequence shown here is derived from an EMBL/GenBank/DDBJ whole genome shotgun (WGS) entry which is preliminary data.</text>
</comment>
<dbReference type="Proteomes" id="UP000580250">
    <property type="component" value="Unassembled WGS sequence"/>
</dbReference>